<dbReference type="GO" id="GO:0004806">
    <property type="term" value="F:triacylglycerol lipase activity"/>
    <property type="evidence" value="ECO:0007669"/>
    <property type="project" value="TreeGrafter"/>
</dbReference>
<dbReference type="PANTHER" id="PTHR43433">
    <property type="entry name" value="HYDROLASE, ALPHA/BETA FOLD FAMILY PROTEIN"/>
    <property type="match status" value="1"/>
</dbReference>
<name>A0A561BK87_9ACTN</name>
<dbReference type="SUPFAM" id="SSF53474">
    <property type="entry name" value="alpha/beta-Hydrolases"/>
    <property type="match status" value="1"/>
</dbReference>
<dbReference type="InterPro" id="IPR000073">
    <property type="entry name" value="AB_hydrolase_1"/>
</dbReference>
<dbReference type="InterPro" id="IPR029058">
    <property type="entry name" value="AB_hydrolase_fold"/>
</dbReference>
<dbReference type="InterPro" id="IPR050471">
    <property type="entry name" value="AB_hydrolase"/>
</dbReference>
<dbReference type="PANTHER" id="PTHR43433:SF5">
    <property type="entry name" value="AB HYDROLASE-1 DOMAIN-CONTAINING PROTEIN"/>
    <property type="match status" value="1"/>
</dbReference>
<dbReference type="RefSeq" id="WP_145802288.1">
    <property type="nucleotide sequence ID" value="NZ_VIVK01000001.1"/>
</dbReference>
<reference evidence="2 3" key="1">
    <citation type="submission" date="2019-06" db="EMBL/GenBank/DDBJ databases">
        <title>Sequencing the genomes of 1000 actinobacteria strains.</title>
        <authorList>
            <person name="Klenk H.-P."/>
        </authorList>
    </citation>
    <scope>NUCLEOTIDE SEQUENCE [LARGE SCALE GENOMIC DNA]</scope>
    <source>
        <strain evidence="2 3">DSM 24683</strain>
    </source>
</reference>
<dbReference type="GO" id="GO:0046503">
    <property type="term" value="P:glycerolipid catabolic process"/>
    <property type="evidence" value="ECO:0007669"/>
    <property type="project" value="TreeGrafter"/>
</dbReference>
<dbReference type="EMBL" id="VIVK01000001">
    <property type="protein sequence ID" value="TWD79280.1"/>
    <property type="molecule type" value="Genomic_DNA"/>
</dbReference>
<dbReference type="Pfam" id="PF12697">
    <property type="entry name" value="Abhydrolase_6"/>
    <property type="match status" value="1"/>
</dbReference>
<organism evidence="2 3">
    <name type="scientific">Kribbella amoyensis</name>
    <dbReference type="NCBI Taxonomy" id="996641"/>
    <lineage>
        <taxon>Bacteria</taxon>
        <taxon>Bacillati</taxon>
        <taxon>Actinomycetota</taxon>
        <taxon>Actinomycetes</taxon>
        <taxon>Propionibacteriales</taxon>
        <taxon>Kribbellaceae</taxon>
        <taxon>Kribbella</taxon>
    </lineage>
</organism>
<protein>
    <submittedName>
        <fullName evidence="2">Pimeloyl-ACP methyl ester carboxylesterase</fullName>
    </submittedName>
</protein>
<sequence length="259" mass="27217">MEKVTSADGTTIAYERYGSGEPLIMVGGALCDRGSFRELAQELGSDFTTVTYDRRGRGDSGDTDQYAVAREVEDLGALITALGGTAAVYGHSSGAALVVEAAAAGLPISKVVLHEPPYSPDDEEALRESAESGAVVLALLAEDRRQEAVAQFLQMAGLPEEPAKEYAADPGVIKLAHTLAYEFAVVGDTNRDGLVPVDLVAAITQPTLALCGSASPDFMIESARTVAKHLPNGTYRELEGQEHAVPTEVLAPALRDFLG</sequence>
<keyword evidence="3" id="KW-1185">Reference proteome</keyword>
<gene>
    <name evidence="2" type="ORF">FB561_0336</name>
</gene>
<proteinExistence type="predicted"/>
<dbReference type="OrthoDB" id="63519at2"/>
<dbReference type="Gene3D" id="3.40.50.1820">
    <property type="entry name" value="alpha/beta hydrolase"/>
    <property type="match status" value="1"/>
</dbReference>
<dbReference type="Proteomes" id="UP000318380">
    <property type="component" value="Unassembled WGS sequence"/>
</dbReference>
<evidence type="ECO:0000313" key="3">
    <source>
        <dbReference type="Proteomes" id="UP000318380"/>
    </source>
</evidence>
<evidence type="ECO:0000313" key="2">
    <source>
        <dbReference type="EMBL" id="TWD79280.1"/>
    </source>
</evidence>
<accession>A0A561BK87</accession>
<feature type="domain" description="AB hydrolase-1" evidence="1">
    <location>
        <begin position="24"/>
        <end position="243"/>
    </location>
</feature>
<comment type="caution">
    <text evidence="2">The sequence shown here is derived from an EMBL/GenBank/DDBJ whole genome shotgun (WGS) entry which is preliminary data.</text>
</comment>
<dbReference type="AlphaFoldDB" id="A0A561BK87"/>
<evidence type="ECO:0000259" key="1">
    <source>
        <dbReference type="Pfam" id="PF12697"/>
    </source>
</evidence>